<feature type="transmembrane region" description="Helical" evidence="1">
    <location>
        <begin position="33"/>
        <end position="50"/>
    </location>
</feature>
<reference evidence="3 4" key="1">
    <citation type="submission" date="2019-02" db="EMBL/GenBank/DDBJ databases">
        <title>Deep-cultivation of Planctomycetes and their phenomic and genomic characterization uncovers novel biology.</title>
        <authorList>
            <person name="Wiegand S."/>
            <person name="Jogler M."/>
            <person name="Boedeker C."/>
            <person name="Pinto D."/>
            <person name="Vollmers J."/>
            <person name="Rivas-Marin E."/>
            <person name="Kohn T."/>
            <person name="Peeters S.H."/>
            <person name="Heuer A."/>
            <person name="Rast P."/>
            <person name="Oberbeckmann S."/>
            <person name="Bunk B."/>
            <person name="Jeske O."/>
            <person name="Meyerdierks A."/>
            <person name="Storesund J.E."/>
            <person name="Kallscheuer N."/>
            <person name="Luecker S."/>
            <person name="Lage O.M."/>
            <person name="Pohl T."/>
            <person name="Merkel B.J."/>
            <person name="Hornburger P."/>
            <person name="Mueller R.-W."/>
            <person name="Bruemmer F."/>
            <person name="Labrenz M."/>
            <person name="Spormann A.M."/>
            <person name="Op den Camp H."/>
            <person name="Overmann J."/>
            <person name="Amann R."/>
            <person name="Jetten M.S.M."/>
            <person name="Mascher T."/>
            <person name="Medema M.H."/>
            <person name="Devos D.P."/>
            <person name="Kaster A.-K."/>
            <person name="Ovreas L."/>
            <person name="Rohde M."/>
            <person name="Galperin M.Y."/>
            <person name="Jogler C."/>
        </authorList>
    </citation>
    <scope>NUCLEOTIDE SEQUENCE [LARGE SCALE GENOMIC DNA]</scope>
    <source>
        <strain evidence="3 4">I41</strain>
    </source>
</reference>
<organism evidence="3 4">
    <name type="scientific">Lacipirellula limnantheis</name>
    <dbReference type="NCBI Taxonomy" id="2528024"/>
    <lineage>
        <taxon>Bacteria</taxon>
        <taxon>Pseudomonadati</taxon>
        <taxon>Planctomycetota</taxon>
        <taxon>Planctomycetia</taxon>
        <taxon>Pirellulales</taxon>
        <taxon>Lacipirellulaceae</taxon>
        <taxon>Lacipirellula</taxon>
    </lineage>
</organism>
<evidence type="ECO:0000313" key="3">
    <source>
        <dbReference type="EMBL" id="QDT72686.1"/>
    </source>
</evidence>
<name>A0A517TWE0_9BACT</name>
<evidence type="ECO:0000256" key="1">
    <source>
        <dbReference type="SAM" id="Phobius"/>
    </source>
</evidence>
<evidence type="ECO:0000256" key="2">
    <source>
        <dbReference type="SAM" id="SignalP"/>
    </source>
</evidence>
<sequence length="174" mass="18361" precursor="true">MRFSLKWILFGMAYVALAAAALTQDHWAYADLLWLAAFVAICMAIQNALFNSGSRRAIATGFALFALGFAACAQFAEHSIPTRRLLLAAGLPEYPNYQPVWNSDTVNPPQTTATFVAPAPVNAYPMPTPAVSSPSPPPPISVVAISPSPLELPFTSKVRAANAVGSMTLGLLGG</sequence>
<accession>A0A517TWE0</accession>
<protein>
    <recommendedName>
        <fullName evidence="5">Transmembrane protein</fullName>
    </recommendedName>
</protein>
<keyword evidence="1" id="KW-0812">Transmembrane</keyword>
<feature type="transmembrane region" description="Helical" evidence="1">
    <location>
        <begin position="57"/>
        <end position="76"/>
    </location>
</feature>
<dbReference type="EMBL" id="CP036339">
    <property type="protein sequence ID" value="QDT72686.1"/>
    <property type="molecule type" value="Genomic_DNA"/>
</dbReference>
<feature type="chain" id="PRO_5021986959" description="Transmembrane protein" evidence="2">
    <location>
        <begin position="19"/>
        <end position="174"/>
    </location>
</feature>
<dbReference type="KEGG" id="llh:I41_18680"/>
<gene>
    <name evidence="3" type="ORF">I41_18680</name>
</gene>
<keyword evidence="1" id="KW-0472">Membrane</keyword>
<dbReference type="AlphaFoldDB" id="A0A517TWE0"/>
<feature type="signal peptide" evidence="2">
    <location>
        <begin position="1"/>
        <end position="18"/>
    </location>
</feature>
<proteinExistence type="predicted"/>
<keyword evidence="1" id="KW-1133">Transmembrane helix</keyword>
<dbReference type="RefSeq" id="WP_145432230.1">
    <property type="nucleotide sequence ID" value="NZ_CP036339.1"/>
</dbReference>
<evidence type="ECO:0000313" key="4">
    <source>
        <dbReference type="Proteomes" id="UP000317909"/>
    </source>
</evidence>
<evidence type="ECO:0008006" key="5">
    <source>
        <dbReference type="Google" id="ProtNLM"/>
    </source>
</evidence>
<keyword evidence="2" id="KW-0732">Signal</keyword>
<dbReference type="Proteomes" id="UP000317909">
    <property type="component" value="Chromosome"/>
</dbReference>
<keyword evidence="4" id="KW-1185">Reference proteome</keyword>